<name>A0A5R9J275_9PROT</name>
<dbReference type="EMBL" id="VCDI01000005">
    <property type="protein sequence ID" value="TLU71735.1"/>
    <property type="molecule type" value="Genomic_DNA"/>
</dbReference>
<feature type="transmembrane region" description="Helical" evidence="1">
    <location>
        <begin position="262"/>
        <end position="280"/>
    </location>
</feature>
<comment type="caution">
    <text evidence="2">The sequence shown here is derived from an EMBL/GenBank/DDBJ whole genome shotgun (WGS) entry which is preliminary data.</text>
</comment>
<accession>A0A5R9J275</accession>
<protein>
    <recommendedName>
        <fullName evidence="4">Glycosyltransferase RgtA/B/C/D-like domain-containing protein</fullName>
    </recommendedName>
</protein>
<feature type="transmembrane region" description="Helical" evidence="1">
    <location>
        <begin position="193"/>
        <end position="215"/>
    </location>
</feature>
<keyword evidence="1" id="KW-1133">Transmembrane helix</keyword>
<organism evidence="2 3">
    <name type="scientific">Lichenicoccus roseus</name>
    <dbReference type="NCBI Taxonomy" id="2683649"/>
    <lineage>
        <taxon>Bacteria</taxon>
        <taxon>Pseudomonadati</taxon>
        <taxon>Pseudomonadota</taxon>
        <taxon>Alphaproteobacteria</taxon>
        <taxon>Acetobacterales</taxon>
        <taxon>Acetobacteraceae</taxon>
        <taxon>Lichenicoccus</taxon>
    </lineage>
</organism>
<dbReference type="OrthoDB" id="128991at2"/>
<feature type="transmembrane region" description="Helical" evidence="1">
    <location>
        <begin position="318"/>
        <end position="343"/>
    </location>
</feature>
<sequence length="471" mass="49552">MLTGLLLLAPILTIPLHIPVNYNEGWNAAFDLRAIHPSAGPLYPGPGSFVFNNYPPLGFYLVGAAGWLAGDMIAAGRLVALAALFCCAGLLGLCVRRLGASAQAAMAATVLFLLVNATYYQSYVAMDDPQWLAHAFMLAGLAVLLREGPPSVPLLPVVLAALLVTAGGFVKHNLVALPLAATLWLLWHDRRQAAAWIATAVVATGAGVVAIQARYGAIAFADILHHARTLDADRLILATGALAPLLPMALAVVLLLRRGGMLVALFGGLALAAGILQRLGDGVNYNAHFETLIAACLGFGLVLDPLVRSPLRLGRVSIGPAALLVFAALPMLCAMPIHLPAAWNAIASRERRQAAWQPVIARLAAAPGPVGCEMPSLCIWAGKPFSVDIFNLTQSILSGRPEHPFQAMVRRGGFGMFEYDPAASTHADAIRRMGHDPIMAPFAGRYREVATGPGGAVLLSPIPGRSLFTSP</sequence>
<feature type="transmembrane region" description="Helical" evidence="1">
    <location>
        <begin position="104"/>
        <end position="123"/>
    </location>
</feature>
<evidence type="ECO:0000313" key="2">
    <source>
        <dbReference type="EMBL" id="TLU71735.1"/>
    </source>
</evidence>
<proteinExistence type="predicted"/>
<feature type="transmembrane region" description="Helical" evidence="1">
    <location>
        <begin position="59"/>
        <end position="92"/>
    </location>
</feature>
<reference evidence="2 3" key="1">
    <citation type="submission" date="2019-05" db="EMBL/GenBank/DDBJ databases">
        <authorList>
            <person name="Pankratov T."/>
            <person name="Grouzdev D."/>
        </authorList>
    </citation>
    <scope>NUCLEOTIDE SEQUENCE [LARGE SCALE GENOMIC DNA]</scope>
    <source>
        <strain evidence="2 3">KEBCLARHB70R</strain>
    </source>
</reference>
<evidence type="ECO:0008006" key="4">
    <source>
        <dbReference type="Google" id="ProtNLM"/>
    </source>
</evidence>
<dbReference type="Proteomes" id="UP000305654">
    <property type="component" value="Unassembled WGS sequence"/>
</dbReference>
<dbReference type="RefSeq" id="WP_138326805.1">
    <property type="nucleotide sequence ID" value="NZ_VCDI01000005.1"/>
</dbReference>
<feature type="transmembrane region" description="Helical" evidence="1">
    <location>
        <begin position="157"/>
        <end position="187"/>
    </location>
</feature>
<evidence type="ECO:0000313" key="3">
    <source>
        <dbReference type="Proteomes" id="UP000305654"/>
    </source>
</evidence>
<keyword evidence="1" id="KW-0472">Membrane</keyword>
<keyword evidence="1" id="KW-0812">Transmembrane</keyword>
<keyword evidence="3" id="KW-1185">Reference proteome</keyword>
<feature type="transmembrane region" description="Helical" evidence="1">
    <location>
        <begin position="287"/>
        <end position="306"/>
    </location>
</feature>
<feature type="transmembrane region" description="Helical" evidence="1">
    <location>
        <begin position="235"/>
        <end position="256"/>
    </location>
</feature>
<gene>
    <name evidence="2" type="ORF">FE263_14805</name>
</gene>
<dbReference type="AlphaFoldDB" id="A0A5R9J275"/>
<evidence type="ECO:0000256" key="1">
    <source>
        <dbReference type="SAM" id="Phobius"/>
    </source>
</evidence>